<proteinExistence type="inferred from homology"/>
<keyword evidence="4" id="KW-1185">Reference proteome</keyword>
<dbReference type="Proteomes" id="UP000681162">
    <property type="component" value="Unassembled WGS sequence"/>
</dbReference>
<dbReference type="GO" id="GO:0016491">
    <property type="term" value="F:oxidoreductase activity"/>
    <property type="evidence" value="ECO:0007669"/>
    <property type="project" value="UniProtKB-KW"/>
</dbReference>
<gene>
    <name evidence="3" type="ORF">J41TS12_21100</name>
</gene>
<dbReference type="RefSeq" id="WP_249412966.1">
    <property type="nucleotide sequence ID" value="NZ_BORR01000006.1"/>
</dbReference>
<comment type="caution">
    <text evidence="3">The sequence shown here is derived from an EMBL/GenBank/DDBJ whole genome shotgun (WGS) entry which is preliminary data.</text>
</comment>
<dbReference type="SUPFAM" id="SSF51735">
    <property type="entry name" value="NAD(P)-binding Rossmann-fold domains"/>
    <property type="match status" value="1"/>
</dbReference>
<keyword evidence="1" id="KW-0560">Oxidoreductase</keyword>
<evidence type="ECO:0000256" key="1">
    <source>
        <dbReference type="ARBA" id="ARBA00023002"/>
    </source>
</evidence>
<dbReference type="AlphaFoldDB" id="A0A919XQP5"/>
<protein>
    <submittedName>
        <fullName evidence="3">Short-chain dehydrogenase</fullName>
    </submittedName>
</protein>
<sequence length="312" mass="33887">MSGEMEDFKAEANGTAAFVSKDRIAVVTGASGGMGRATAAMLASEHGMKVLLLVRDAKRGQAAVDEVNRRSGRNDAEMVLGDLASFSSIRAAAAEIAERVEHIDVLVNNAGVVTIKREVTEDGFERQLGVNHLGHFLLTGLLMPLLLRSIAGRIVVVSSGAHKIGRMNYEDAGMNRGFKTWNAYGRSKLANIWFTRELAARLAATKVTVNALHPGAVSTDIGVNRQTGFGKMVHKLLRPFFLSPEEGSSTAIFLATAPELAEQSGGYYYRKKRISPSTRAEDSSEASRFWAWSEQATGFQWKALEESRPNVD</sequence>
<dbReference type="InterPro" id="IPR002347">
    <property type="entry name" value="SDR_fam"/>
</dbReference>
<organism evidence="3 4">
    <name type="scientific">Paenibacillus antibioticophila</name>
    <dbReference type="NCBI Taxonomy" id="1274374"/>
    <lineage>
        <taxon>Bacteria</taxon>
        <taxon>Bacillati</taxon>
        <taxon>Bacillota</taxon>
        <taxon>Bacilli</taxon>
        <taxon>Bacillales</taxon>
        <taxon>Paenibacillaceae</taxon>
        <taxon>Paenibacillus</taxon>
    </lineage>
</organism>
<dbReference type="PRINTS" id="PR00081">
    <property type="entry name" value="GDHRDH"/>
</dbReference>
<comment type="similarity">
    <text evidence="2">Belongs to the short-chain dehydrogenases/reductases (SDR) family.</text>
</comment>
<evidence type="ECO:0000313" key="4">
    <source>
        <dbReference type="Proteomes" id="UP000681162"/>
    </source>
</evidence>
<accession>A0A919XQP5</accession>
<evidence type="ECO:0000313" key="3">
    <source>
        <dbReference type="EMBL" id="GIO37249.1"/>
    </source>
</evidence>
<evidence type="ECO:0000256" key="2">
    <source>
        <dbReference type="RuleBase" id="RU000363"/>
    </source>
</evidence>
<name>A0A919XQP5_9BACL</name>
<dbReference type="EMBL" id="BORR01000006">
    <property type="protein sequence ID" value="GIO37249.1"/>
    <property type="molecule type" value="Genomic_DNA"/>
</dbReference>
<dbReference type="InterPro" id="IPR036291">
    <property type="entry name" value="NAD(P)-bd_dom_sf"/>
</dbReference>
<dbReference type="PANTHER" id="PTHR43157:SF31">
    <property type="entry name" value="PHOSPHATIDYLINOSITOL-GLYCAN BIOSYNTHESIS CLASS F PROTEIN"/>
    <property type="match status" value="1"/>
</dbReference>
<reference evidence="3 4" key="1">
    <citation type="submission" date="2021-03" db="EMBL/GenBank/DDBJ databases">
        <title>Antimicrobial resistance genes in bacteria isolated from Japanese honey, and their potential for conferring macrolide and lincosamide resistance in the American foulbrood pathogen Paenibacillus larvae.</title>
        <authorList>
            <person name="Okamoto M."/>
            <person name="Kumagai M."/>
            <person name="Kanamori H."/>
            <person name="Takamatsu D."/>
        </authorList>
    </citation>
    <scope>NUCLEOTIDE SEQUENCE [LARGE SCALE GENOMIC DNA]</scope>
    <source>
        <strain evidence="3 4">J41TS12</strain>
    </source>
</reference>
<dbReference type="Gene3D" id="3.40.50.720">
    <property type="entry name" value="NAD(P)-binding Rossmann-like Domain"/>
    <property type="match status" value="1"/>
</dbReference>
<dbReference type="Pfam" id="PF00106">
    <property type="entry name" value="adh_short"/>
    <property type="match status" value="1"/>
</dbReference>
<dbReference type="PANTHER" id="PTHR43157">
    <property type="entry name" value="PHOSPHATIDYLINOSITOL-GLYCAN BIOSYNTHESIS CLASS F PROTEIN-RELATED"/>
    <property type="match status" value="1"/>
</dbReference>
<dbReference type="PRINTS" id="PR00080">
    <property type="entry name" value="SDRFAMILY"/>
</dbReference>